<feature type="domain" description="B box-type" evidence="2">
    <location>
        <begin position="347"/>
        <end position="389"/>
    </location>
</feature>
<dbReference type="Proteomes" id="UP000283634">
    <property type="component" value="Unassembled WGS sequence"/>
</dbReference>
<dbReference type="SUPFAM" id="SSF57845">
    <property type="entry name" value="B-box zinc-binding domain"/>
    <property type="match status" value="1"/>
</dbReference>
<dbReference type="EC" id="2.4.2.30" evidence="3"/>
<protein>
    <submittedName>
        <fullName evidence="3">Poly [ADP-ribose] polymerase</fullName>
        <ecNumber evidence="3">2.4.2.30</ecNumber>
    </submittedName>
</protein>
<keyword evidence="1" id="KW-0863">Zinc-finger</keyword>
<dbReference type="GO" id="GO:0008270">
    <property type="term" value="F:zinc ion binding"/>
    <property type="evidence" value="ECO:0007669"/>
    <property type="project" value="UniProtKB-KW"/>
</dbReference>
<keyword evidence="1" id="KW-0479">Metal-binding</keyword>
<accession>A0A3R7N347</accession>
<keyword evidence="3" id="KW-0808">Transferase</keyword>
<dbReference type="AlphaFoldDB" id="A0A3R7N347"/>
<evidence type="ECO:0000256" key="1">
    <source>
        <dbReference type="PROSITE-ProRule" id="PRU00024"/>
    </source>
</evidence>
<dbReference type="GO" id="GO:0003950">
    <property type="term" value="F:NAD+ poly-ADP-ribosyltransferase activity"/>
    <property type="evidence" value="ECO:0007669"/>
    <property type="project" value="UniProtKB-EC"/>
</dbReference>
<keyword evidence="1" id="KW-0862">Zinc</keyword>
<gene>
    <name evidence="3" type="ORF">TraAM80_00496</name>
</gene>
<dbReference type="PROSITE" id="PS50119">
    <property type="entry name" value="ZF_BBOX"/>
    <property type="match status" value="1"/>
</dbReference>
<sequence>MLLRLVVYVDDARRPLDLEDACVRVFSILDLAAYLKNALQRPPRVILYWNFEHKRYELLTALHTLVQQRNGDDTSHGASANTVVLAHLWVETRPLQLDPVDPDVDVAEYAELAKHVRHWAGNKHVMFSLGNALRVTDPSLERLFDNVRGTRMSGGPDRVELLYYTNNSLSSSEVLQRGFDRGGDVGGWATPPPVFVFTSSMKDQDDKDVSPSEPHKVLLCEVALGRVWLSDVSLLKNLAPPPPGYDSVCHRVERKDGVVVKAVCVGQNFQALPRYVLTLSAEKRNHRGTPPREIHFASVVPHRRTGSVGGRTFANVQNTSLVQRPPKRSGSVPLLINRRQTQSSSLLTNVTCAVHSGTLLGLWCSTCGCVICPYCASIGNHKGHGVTGMEGIVGEMRGKVSEVCQELFARLEQYRRVESHLKSQRTELLERRDEAMAAAEKHFLACIVL</sequence>
<evidence type="ECO:0000313" key="3">
    <source>
        <dbReference type="EMBL" id="RNF12079.1"/>
    </source>
</evidence>
<keyword evidence="4" id="KW-1185">Reference proteome</keyword>
<dbReference type="Gene3D" id="3.90.228.10">
    <property type="match status" value="1"/>
</dbReference>
<dbReference type="Pfam" id="PF00643">
    <property type="entry name" value="zf-B_box"/>
    <property type="match status" value="1"/>
</dbReference>
<proteinExistence type="predicted"/>
<organism evidence="3 4">
    <name type="scientific">Trypanosoma rangeli</name>
    <dbReference type="NCBI Taxonomy" id="5698"/>
    <lineage>
        <taxon>Eukaryota</taxon>
        <taxon>Discoba</taxon>
        <taxon>Euglenozoa</taxon>
        <taxon>Kinetoplastea</taxon>
        <taxon>Metakinetoplastina</taxon>
        <taxon>Trypanosomatida</taxon>
        <taxon>Trypanosomatidae</taxon>
        <taxon>Trypanosoma</taxon>
        <taxon>Herpetosoma</taxon>
    </lineage>
</organism>
<name>A0A3R7N347_TRYRA</name>
<dbReference type="GeneID" id="40324429"/>
<evidence type="ECO:0000259" key="2">
    <source>
        <dbReference type="PROSITE" id="PS50119"/>
    </source>
</evidence>
<dbReference type="RefSeq" id="XP_029242546.1">
    <property type="nucleotide sequence ID" value="XM_029377573.1"/>
</dbReference>
<dbReference type="EMBL" id="MKGL01000009">
    <property type="protein sequence ID" value="RNF12079.1"/>
    <property type="molecule type" value="Genomic_DNA"/>
</dbReference>
<reference evidence="3 4" key="1">
    <citation type="journal article" date="2018" name="BMC Genomics">
        <title>Genomic comparison of Trypanosoma conorhini and Trypanosoma rangeli to Trypanosoma cruzi strains of high and low virulence.</title>
        <authorList>
            <person name="Bradwell K.R."/>
            <person name="Koparde V.N."/>
            <person name="Matveyev A.V."/>
            <person name="Serrano M.G."/>
            <person name="Alves J.M."/>
            <person name="Parikh H."/>
            <person name="Huang B."/>
            <person name="Lee V."/>
            <person name="Espinosa-Alvarez O."/>
            <person name="Ortiz P.A."/>
            <person name="Costa-Martins A.G."/>
            <person name="Teixeira M.M."/>
            <person name="Buck G.A."/>
        </authorList>
    </citation>
    <scope>NUCLEOTIDE SEQUENCE [LARGE SCALE GENOMIC DNA]</scope>
    <source>
        <strain evidence="3 4">AM80</strain>
    </source>
</reference>
<comment type="caution">
    <text evidence="3">The sequence shown here is derived from an EMBL/GenBank/DDBJ whole genome shotgun (WGS) entry which is preliminary data.</text>
</comment>
<dbReference type="OrthoDB" id="250908at2759"/>
<dbReference type="InterPro" id="IPR000315">
    <property type="entry name" value="Znf_B-box"/>
</dbReference>
<keyword evidence="3" id="KW-0328">Glycosyltransferase</keyword>
<dbReference type="Gene3D" id="3.30.160.60">
    <property type="entry name" value="Classic Zinc Finger"/>
    <property type="match status" value="1"/>
</dbReference>
<dbReference type="VEuPathDB" id="TriTrypDB:TRSC58_06057"/>
<evidence type="ECO:0000313" key="4">
    <source>
        <dbReference type="Proteomes" id="UP000283634"/>
    </source>
</evidence>